<feature type="compositionally biased region" description="Low complexity" evidence="1">
    <location>
        <begin position="621"/>
        <end position="631"/>
    </location>
</feature>
<feature type="compositionally biased region" description="Basic and acidic residues" evidence="1">
    <location>
        <begin position="632"/>
        <end position="642"/>
    </location>
</feature>
<feature type="region of interest" description="Disordered" evidence="1">
    <location>
        <begin position="579"/>
        <end position="603"/>
    </location>
</feature>
<feature type="compositionally biased region" description="Basic and acidic residues" evidence="1">
    <location>
        <begin position="300"/>
        <end position="314"/>
    </location>
</feature>
<protein>
    <submittedName>
        <fullName evidence="2">Uncharacterized protein</fullName>
    </submittedName>
</protein>
<dbReference type="GeneID" id="87807369"/>
<evidence type="ECO:0000256" key="1">
    <source>
        <dbReference type="SAM" id="MobiDB-lite"/>
    </source>
</evidence>
<feature type="compositionally biased region" description="Low complexity" evidence="1">
    <location>
        <begin position="273"/>
        <end position="286"/>
    </location>
</feature>
<dbReference type="RefSeq" id="XP_062626636.1">
    <property type="nucleotide sequence ID" value="XM_062770652.1"/>
</dbReference>
<reference evidence="2" key="1">
    <citation type="submission" date="2023-10" db="EMBL/GenBank/DDBJ databases">
        <authorList>
            <person name="Noh H."/>
        </authorList>
    </citation>
    <scope>NUCLEOTIDE SEQUENCE</scope>
    <source>
        <strain evidence="2">DUCC4014</strain>
    </source>
</reference>
<dbReference type="EMBL" id="CP086716">
    <property type="protein sequence ID" value="WOO80603.1"/>
    <property type="molecule type" value="Genomic_DNA"/>
</dbReference>
<feature type="region of interest" description="Disordered" evidence="1">
    <location>
        <begin position="677"/>
        <end position="703"/>
    </location>
</feature>
<feature type="compositionally biased region" description="Polar residues" evidence="1">
    <location>
        <begin position="760"/>
        <end position="776"/>
    </location>
</feature>
<feature type="region of interest" description="Disordered" evidence="1">
    <location>
        <begin position="489"/>
        <end position="553"/>
    </location>
</feature>
<feature type="region of interest" description="Disordered" evidence="1">
    <location>
        <begin position="740"/>
        <end position="821"/>
    </location>
</feature>
<feature type="region of interest" description="Disordered" evidence="1">
    <location>
        <begin position="1"/>
        <end position="38"/>
    </location>
</feature>
<gene>
    <name evidence="2" type="ORF">LOC62_03G004129</name>
</gene>
<sequence length="952" mass="97075">MPREPLTSTRHSSIPTSRTKNNYSHTRHHTMNPDRRDYGVGHTSSGIAGTGVGAGAIAEAKNDMDPNVNTRNTGQGMMGHETMGHNTMGHNTMGHNTMGHNNMGHNAMGHGTMDNTMGTNTIGHTSSGLAGTGIGAGAMAKIKNALDPNVNTDSTGHHQTGHRHDHTMGHSTMGTNTVGTNAMGHTSSGLAGTGVGAGAMASAKNAMDPNVNTHSSGHHHTGHHHDHSMGHNTMSHGHHTSTSLAGTGVGASTMAGMKDTMDPNVHSRHTNVSGGTHTSGPHTSTGMAGTGVGAGLAADAKNKMDPAVDSRPTGDKIAGSPPRTHAAVPRSPTSPTGAASASGHSGIKDPEHAEAALAMLESGDAPFSAAMGRDPITGAKLPKGSTLAKVADAVAGDGDVNAAAAHARTSLDRSSMSDTMSPTTAATLDAGSVAAERRHVGDSADVRALGDKMEAARLDDRDTNRHHVGRDAAVVGGAAALGAGAMHHHNKNERAGDHTAGPHTSTGLAGTGLGASTAADMKNKMDPRVDATTGHTTSGMLGSDRHTMTGDNREHHYGRDAALVGGAAAVGAGAMHHHNKNERAGDHTAGPHTSTGLAGTGLGASTAADVKNKMDPRVDASTGHSTSGTLGSDRHTMTGDHHGHHVERDAAMAGGAGALAAGAMHHHDKREREMEHAAAPLSTGARADVTTSMTPSDAAYRRDHDRLDHSGRDAAVGGGAAALTAGALHHHDRNRLVDDSMRNDSMTAVAGSPAGEHTNPMGSNLTSSNPMASNVHTGDHTAGPHTSTGIAGTGLGASTAADMKNTMDPKVDSTTGHATRERGLDTGAFGMMANKEQPADPNRIPPHTSTGLFGTGVGAEAIAKVKNALDPKVDMSLSPDNTNDATMRNRGPGHIAMPADNDAHPNLFAKADESRVVDNTRMPGAYTDRVNEASKNSANVVVTPVEEHSRIF</sequence>
<name>A0AAF0YBI7_9TREE</name>
<organism evidence="2 3">
    <name type="scientific">Vanrija pseudolonga</name>
    <dbReference type="NCBI Taxonomy" id="143232"/>
    <lineage>
        <taxon>Eukaryota</taxon>
        <taxon>Fungi</taxon>
        <taxon>Dikarya</taxon>
        <taxon>Basidiomycota</taxon>
        <taxon>Agaricomycotina</taxon>
        <taxon>Tremellomycetes</taxon>
        <taxon>Trichosporonales</taxon>
        <taxon>Trichosporonaceae</taxon>
        <taxon>Vanrija</taxon>
    </lineage>
</organism>
<keyword evidence="3" id="KW-1185">Reference proteome</keyword>
<dbReference type="EMBL" id="CP086716">
    <property type="protein sequence ID" value="WOO80604.1"/>
    <property type="molecule type" value="Genomic_DNA"/>
</dbReference>
<feature type="compositionally biased region" description="Low complexity" evidence="1">
    <location>
        <begin position="331"/>
        <end position="345"/>
    </location>
</feature>
<dbReference type="Proteomes" id="UP000827549">
    <property type="component" value="Chromosome 3"/>
</dbReference>
<feature type="compositionally biased region" description="Polar residues" evidence="1">
    <location>
        <begin position="1"/>
        <end position="24"/>
    </location>
</feature>
<feature type="region of interest" description="Disordered" evidence="1">
    <location>
        <begin position="209"/>
        <end position="348"/>
    </location>
</feature>
<feature type="compositionally biased region" description="Basic and acidic residues" evidence="1">
    <location>
        <begin position="543"/>
        <end position="553"/>
    </location>
</feature>
<evidence type="ECO:0000313" key="3">
    <source>
        <dbReference type="Proteomes" id="UP000827549"/>
    </source>
</evidence>
<feature type="region of interest" description="Disordered" evidence="1">
    <location>
        <begin position="615"/>
        <end position="642"/>
    </location>
</feature>
<feature type="compositionally biased region" description="Low complexity" evidence="1">
    <location>
        <begin position="593"/>
        <end position="603"/>
    </location>
</feature>
<evidence type="ECO:0000313" key="2">
    <source>
        <dbReference type="EMBL" id="WOO80603.1"/>
    </source>
</evidence>
<feature type="compositionally biased region" description="Low complexity" evidence="1">
    <location>
        <begin position="504"/>
        <end position="519"/>
    </location>
</feature>
<accession>A0AAF0YBI7</accession>
<proteinExistence type="predicted"/>
<dbReference type="AlphaFoldDB" id="A0AAF0YBI7"/>
<dbReference type="RefSeq" id="XP_062626635.1">
    <property type="nucleotide sequence ID" value="XM_062770651.1"/>
</dbReference>
<feature type="compositionally biased region" description="Basic residues" evidence="1">
    <location>
        <begin position="216"/>
        <end position="226"/>
    </location>
</feature>